<gene>
    <name evidence="4" type="ORF">N657DRAFT_168156</name>
</gene>
<name>A0AAN6Z122_9PEZI</name>
<dbReference type="Proteomes" id="UP001302602">
    <property type="component" value="Unassembled WGS sequence"/>
</dbReference>
<dbReference type="PANTHER" id="PTHR48051:SF1">
    <property type="entry name" value="RAS SUPPRESSOR PROTEIN 1"/>
    <property type="match status" value="1"/>
</dbReference>
<dbReference type="InterPro" id="IPR003591">
    <property type="entry name" value="Leu-rich_rpt_typical-subtyp"/>
</dbReference>
<dbReference type="Gene3D" id="1.10.510.10">
    <property type="entry name" value="Transferase(Phosphotransferase) domain 1"/>
    <property type="match status" value="1"/>
</dbReference>
<evidence type="ECO:0000313" key="5">
    <source>
        <dbReference type="Proteomes" id="UP001302602"/>
    </source>
</evidence>
<reference evidence="4" key="1">
    <citation type="journal article" date="2023" name="Mol. Phylogenet. Evol.">
        <title>Genome-scale phylogeny and comparative genomics of the fungal order Sordariales.</title>
        <authorList>
            <person name="Hensen N."/>
            <person name="Bonometti L."/>
            <person name="Westerberg I."/>
            <person name="Brannstrom I.O."/>
            <person name="Guillou S."/>
            <person name="Cros-Aarteil S."/>
            <person name="Calhoun S."/>
            <person name="Haridas S."/>
            <person name="Kuo A."/>
            <person name="Mondo S."/>
            <person name="Pangilinan J."/>
            <person name="Riley R."/>
            <person name="LaButti K."/>
            <person name="Andreopoulos B."/>
            <person name="Lipzen A."/>
            <person name="Chen C."/>
            <person name="Yan M."/>
            <person name="Daum C."/>
            <person name="Ng V."/>
            <person name="Clum A."/>
            <person name="Steindorff A."/>
            <person name="Ohm R.A."/>
            <person name="Martin F."/>
            <person name="Silar P."/>
            <person name="Natvig D.O."/>
            <person name="Lalanne C."/>
            <person name="Gautier V."/>
            <person name="Ament-Velasquez S.L."/>
            <person name="Kruys A."/>
            <person name="Hutchinson M.I."/>
            <person name="Powell A.J."/>
            <person name="Barry K."/>
            <person name="Miller A.N."/>
            <person name="Grigoriev I.V."/>
            <person name="Debuchy R."/>
            <person name="Gladieux P."/>
            <person name="Hiltunen Thoren M."/>
            <person name="Johannesson H."/>
        </authorList>
    </citation>
    <scope>NUCLEOTIDE SEQUENCE</scope>
    <source>
        <strain evidence="4">CBS 731.68</strain>
    </source>
</reference>
<proteinExistence type="predicted"/>
<dbReference type="GeneID" id="87822826"/>
<dbReference type="InterPro" id="IPR032675">
    <property type="entry name" value="LRR_dom_sf"/>
</dbReference>
<comment type="caution">
    <text evidence="4">The sequence shown here is derived from an EMBL/GenBank/DDBJ whole genome shotgun (WGS) entry which is preliminary data.</text>
</comment>
<evidence type="ECO:0000256" key="3">
    <source>
        <dbReference type="SAM" id="MobiDB-lite"/>
    </source>
</evidence>
<dbReference type="InterPro" id="IPR050216">
    <property type="entry name" value="LRR_domain-containing"/>
</dbReference>
<evidence type="ECO:0000256" key="1">
    <source>
        <dbReference type="ARBA" id="ARBA00022614"/>
    </source>
</evidence>
<evidence type="ECO:0000313" key="4">
    <source>
        <dbReference type="EMBL" id="KAK4120084.1"/>
    </source>
</evidence>
<sequence>MVSLPEEILELGDTLEHLDLSGTGLFSLPAHFGPALPKLKTALFSKCNFKVFPKALASCASLETVAIRSNGMDEIPENALPPRLRCLILTDNRLTSLPSTIGDCERLEQCMLAGNQLDCLPVEIARCKQLAVLRLSSNKLSTLPSWLFTLPELAFLSFANNPCASPITNGVHTPRGVASIAWSDLEVQQPLGSNTFQGLWRQSPHYAEDVAIKLFRGPLTSDEGTPADEMAACLATGAHESLITILGRIHNHPDEETTLDEEGTAYQGGIVTQLLPDLYAPLACQPPSHDDVLQSPQQQQQQDAEEPTQTPLDVKTALGILTGLAGCLAHLHGRGIAHGGLFAHNIRASAADAHAVLDLDSFRAATVYGHGSGALGYGKAVEKVEVLAFGRVMERVLSRVRIDAAGDEAQQGEVRRGMWEVQERCVLPDLQARPDFEEVVEALEELMGWRGMMRIPDVHP</sequence>
<dbReference type="GO" id="GO:0005737">
    <property type="term" value="C:cytoplasm"/>
    <property type="evidence" value="ECO:0007669"/>
    <property type="project" value="TreeGrafter"/>
</dbReference>
<organism evidence="4 5">
    <name type="scientific">Parathielavia appendiculata</name>
    <dbReference type="NCBI Taxonomy" id="2587402"/>
    <lineage>
        <taxon>Eukaryota</taxon>
        <taxon>Fungi</taxon>
        <taxon>Dikarya</taxon>
        <taxon>Ascomycota</taxon>
        <taxon>Pezizomycotina</taxon>
        <taxon>Sordariomycetes</taxon>
        <taxon>Sordariomycetidae</taxon>
        <taxon>Sordariales</taxon>
        <taxon>Chaetomiaceae</taxon>
        <taxon>Parathielavia</taxon>
    </lineage>
</organism>
<keyword evidence="1" id="KW-0433">Leucine-rich repeat</keyword>
<keyword evidence="5" id="KW-1185">Reference proteome</keyword>
<dbReference type="SUPFAM" id="SSF56112">
    <property type="entry name" value="Protein kinase-like (PK-like)"/>
    <property type="match status" value="1"/>
</dbReference>
<dbReference type="Gene3D" id="3.80.10.10">
    <property type="entry name" value="Ribonuclease Inhibitor"/>
    <property type="match status" value="1"/>
</dbReference>
<dbReference type="InterPro" id="IPR011009">
    <property type="entry name" value="Kinase-like_dom_sf"/>
</dbReference>
<dbReference type="PANTHER" id="PTHR48051">
    <property type="match status" value="1"/>
</dbReference>
<protein>
    <submittedName>
        <fullName evidence="4">L domain-like protein</fullName>
    </submittedName>
</protein>
<accession>A0AAN6Z122</accession>
<dbReference type="SMART" id="SM00369">
    <property type="entry name" value="LRR_TYP"/>
    <property type="match status" value="2"/>
</dbReference>
<feature type="region of interest" description="Disordered" evidence="3">
    <location>
        <begin position="286"/>
        <end position="309"/>
    </location>
</feature>
<reference evidence="4" key="2">
    <citation type="submission" date="2023-05" db="EMBL/GenBank/DDBJ databases">
        <authorList>
            <consortium name="Lawrence Berkeley National Laboratory"/>
            <person name="Steindorff A."/>
            <person name="Hensen N."/>
            <person name="Bonometti L."/>
            <person name="Westerberg I."/>
            <person name="Brannstrom I.O."/>
            <person name="Guillou S."/>
            <person name="Cros-Aarteil S."/>
            <person name="Calhoun S."/>
            <person name="Haridas S."/>
            <person name="Kuo A."/>
            <person name="Mondo S."/>
            <person name="Pangilinan J."/>
            <person name="Riley R."/>
            <person name="Labutti K."/>
            <person name="Andreopoulos B."/>
            <person name="Lipzen A."/>
            <person name="Chen C."/>
            <person name="Yanf M."/>
            <person name="Daum C."/>
            <person name="Ng V."/>
            <person name="Clum A."/>
            <person name="Ohm R."/>
            <person name="Martin F."/>
            <person name="Silar P."/>
            <person name="Natvig D."/>
            <person name="Lalanne C."/>
            <person name="Gautier V."/>
            <person name="Ament-Velasquez S.L."/>
            <person name="Kruys A."/>
            <person name="Hutchinson M.I."/>
            <person name="Powell A.J."/>
            <person name="Barry K."/>
            <person name="Miller A.N."/>
            <person name="Grigoriev I.V."/>
            <person name="Debuchy R."/>
            <person name="Gladieux P."/>
            <person name="Thoren M.H."/>
            <person name="Johannesson H."/>
        </authorList>
    </citation>
    <scope>NUCLEOTIDE SEQUENCE</scope>
    <source>
        <strain evidence="4">CBS 731.68</strain>
    </source>
</reference>
<dbReference type="EMBL" id="MU853241">
    <property type="protein sequence ID" value="KAK4120084.1"/>
    <property type="molecule type" value="Genomic_DNA"/>
</dbReference>
<dbReference type="RefSeq" id="XP_062643856.1">
    <property type="nucleotide sequence ID" value="XM_062786060.1"/>
</dbReference>
<dbReference type="SUPFAM" id="SSF52058">
    <property type="entry name" value="L domain-like"/>
    <property type="match status" value="1"/>
</dbReference>
<dbReference type="AlphaFoldDB" id="A0AAN6Z122"/>
<evidence type="ECO:0000256" key="2">
    <source>
        <dbReference type="ARBA" id="ARBA00022737"/>
    </source>
</evidence>
<keyword evidence="2" id="KW-0677">Repeat</keyword>